<sequence length="167" mass="18461">MYQDLKEFAQSRLFQRILMGISAVVLTLLIFQAGMFVGYRKAAFTYRFGDNYYRAFGNAGPGERFFASRGGPFPGGLIEGHGVAGKIVSINLPTFVVTGPDDIEKVILIGDGTRIRRFDTTLSSSDLKVDDFTVILGSPNDNSQIEAKLIRVLPPPPNFEELNIRKP</sequence>
<accession>A0A1G2MQS0</accession>
<reference evidence="2 3" key="1">
    <citation type="journal article" date="2016" name="Nat. Commun.">
        <title>Thousands of microbial genomes shed light on interconnected biogeochemical processes in an aquifer system.</title>
        <authorList>
            <person name="Anantharaman K."/>
            <person name="Brown C.T."/>
            <person name="Hug L.A."/>
            <person name="Sharon I."/>
            <person name="Castelle C.J."/>
            <person name="Probst A.J."/>
            <person name="Thomas B.C."/>
            <person name="Singh A."/>
            <person name="Wilkins M.J."/>
            <person name="Karaoz U."/>
            <person name="Brodie E.L."/>
            <person name="Williams K.H."/>
            <person name="Hubbard S.S."/>
            <person name="Banfield J.F."/>
        </authorList>
    </citation>
    <scope>NUCLEOTIDE SEQUENCE [LARGE SCALE GENOMIC DNA]</scope>
</reference>
<protein>
    <recommendedName>
        <fullName evidence="4">DUF5666 domain-containing protein</fullName>
    </recommendedName>
</protein>
<comment type="caution">
    <text evidence="2">The sequence shown here is derived from an EMBL/GenBank/DDBJ whole genome shotgun (WGS) entry which is preliminary data.</text>
</comment>
<dbReference type="AlphaFoldDB" id="A0A1G2MQS0"/>
<feature type="transmembrane region" description="Helical" evidence="1">
    <location>
        <begin position="17"/>
        <end position="39"/>
    </location>
</feature>
<evidence type="ECO:0000313" key="2">
    <source>
        <dbReference type="EMBL" id="OHA26247.1"/>
    </source>
</evidence>
<name>A0A1G2MQS0_9BACT</name>
<keyword evidence="1" id="KW-0812">Transmembrane</keyword>
<dbReference type="Proteomes" id="UP000177565">
    <property type="component" value="Unassembled WGS sequence"/>
</dbReference>
<evidence type="ECO:0000256" key="1">
    <source>
        <dbReference type="SAM" id="Phobius"/>
    </source>
</evidence>
<keyword evidence="1" id="KW-0472">Membrane</keyword>
<dbReference type="STRING" id="1802312.A3C06_04640"/>
<gene>
    <name evidence="2" type="ORF">A3C06_04640</name>
</gene>
<dbReference type="EMBL" id="MHRQ01000024">
    <property type="protein sequence ID" value="OHA26247.1"/>
    <property type="molecule type" value="Genomic_DNA"/>
</dbReference>
<proteinExistence type="predicted"/>
<keyword evidence="1" id="KW-1133">Transmembrane helix</keyword>
<evidence type="ECO:0008006" key="4">
    <source>
        <dbReference type="Google" id="ProtNLM"/>
    </source>
</evidence>
<evidence type="ECO:0000313" key="3">
    <source>
        <dbReference type="Proteomes" id="UP000177565"/>
    </source>
</evidence>
<organism evidence="2 3">
    <name type="scientific">Candidatus Taylorbacteria bacterium RIFCSPHIGHO2_02_FULL_46_13</name>
    <dbReference type="NCBI Taxonomy" id="1802312"/>
    <lineage>
        <taxon>Bacteria</taxon>
        <taxon>Candidatus Tayloriibacteriota</taxon>
    </lineage>
</organism>